<dbReference type="Gene3D" id="6.10.340.10">
    <property type="match status" value="1"/>
</dbReference>
<dbReference type="SUPFAM" id="SSF47384">
    <property type="entry name" value="Homodimeric domain of signal transducing histidine kinase"/>
    <property type="match status" value="1"/>
</dbReference>
<dbReference type="EMBL" id="JBBMER010000006">
    <property type="protein sequence ID" value="MEQ2380081.1"/>
    <property type="molecule type" value="Genomic_DNA"/>
</dbReference>
<accession>A0ABV1BWG7</accession>
<dbReference type="PROSITE" id="PS50109">
    <property type="entry name" value="HIS_KIN"/>
    <property type="match status" value="1"/>
</dbReference>
<evidence type="ECO:0000256" key="5">
    <source>
        <dbReference type="ARBA" id="ARBA00022553"/>
    </source>
</evidence>
<protein>
    <recommendedName>
        <fullName evidence="3">histidine kinase</fullName>
        <ecNumber evidence="3">2.7.13.3</ecNumber>
    </recommendedName>
</protein>
<evidence type="ECO:0000256" key="6">
    <source>
        <dbReference type="ARBA" id="ARBA00022679"/>
    </source>
</evidence>
<reference evidence="17 18" key="1">
    <citation type="submission" date="2024-03" db="EMBL/GenBank/DDBJ databases">
        <title>Human intestinal bacterial collection.</title>
        <authorList>
            <person name="Pauvert C."/>
            <person name="Hitch T.C.A."/>
            <person name="Clavel T."/>
        </authorList>
    </citation>
    <scope>NUCLEOTIDE SEQUENCE [LARGE SCALE GENOMIC DNA]</scope>
    <source>
        <strain evidence="17 18">CLA-AA-H255</strain>
    </source>
</reference>
<dbReference type="InterPro" id="IPR005467">
    <property type="entry name" value="His_kinase_dom"/>
</dbReference>
<dbReference type="InterPro" id="IPR003661">
    <property type="entry name" value="HisK_dim/P_dom"/>
</dbReference>
<evidence type="ECO:0000256" key="3">
    <source>
        <dbReference type="ARBA" id="ARBA00012438"/>
    </source>
</evidence>
<keyword evidence="8" id="KW-0547">Nucleotide-binding</keyword>
<dbReference type="Pfam" id="PF02518">
    <property type="entry name" value="HATPase_c"/>
    <property type="match status" value="1"/>
</dbReference>
<sequence>MGTYKNKQAVKSLLLTGVVLVVGVVVYMSWIGWYTNKYKNMENTYIRCIIENVISQYPDFDMEEIAIILNKSYGELESSTTSEEFYSILRKNGITDNTFYIKDMSDIRNVNIIVSTLIIGVMSVLFIICFYIYLRRRKNAIVQLQDYMDKISRGNYELEINDNSEDELSSLKNSLYKIMVYMKEQADSARIKKVMLAQSVSDISHQLKTPLTSTQILLDNLNDNPDMEYATRKKFIYEALNQVNGMSWMIVTMLKLSRIDAGVVEFNNENISINKIIEEAVGNLEVIAEIKAVSIDIYVHNSNTDNIHKGSDNKVNKLNKSDIYINGDYNWNREALQNIIKNAIEHSRHKGTVKINITDNDVYTAVYITNRGDKLSDQRQKQIFERYYSEAKYEDNSMGIGLPLAKAVIEKQGGYISVESDDEETVFIVKYIK</sequence>
<dbReference type="Proteomes" id="UP001442364">
    <property type="component" value="Unassembled WGS sequence"/>
</dbReference>
<evidence type="ECO:0000259" key="16">
    <source>
        <dbReference type="PROSITE" id="PS50885"/>
    </source>
</evidence>
<keyword evidence="6" id="KW-0808">Transferase</keyword>
<evidence type="ECO:0000256" key="9">
    <source>
        <dbReference type="ARBA" id="ARBA00022777"/>
    </source>
</evidence>
<dbReference type="SMART" id="SM00388">
    <property type="entry name" value="HisKA"/>
    <property type="match status" value="1"/>
</dbReference>
<organism evidence="17 18">
    <name type="scientific">[Lactobacillus] rogosae</name>
    <dbReference type="NCBI Taxonomy" id="706562"/>
    <lineage>
        <taxon>Bacteria</taxon>
        <taxon>Bacillati</taxon>
        <taxon>Bacillota</taxon>
        <taxon>Clostridia</taxon>
        <taxon>Lachnospirales</taxon>
        <taxon>Lachnospiraceae</taxon>
        <taxon>Lachnospira</taxon>
    </lineage>
</organism>
<keyword evidence="10" id="KW-0067">ATP-binding</keyword>
<comment type="subcellular location">
    <subcellularLocation>
        <location evidence="2">Cell membrane</location>
        <topology evidence="2">Multi-pass membrane protein</topology>
    </subcellularLocation>
</comment>
<evidence type="ECO:0000256" key="13">
    <source>
        <dbReference type="ARBA" id="ARBA00023136"/>
    </source>
</evidence>
<dbReference type="Gene3D" id="3.30.565.10">
    <property type="entry name" value="Histidine kinase-like ATPase, C-terminal domain"/>
    <property type="match status" value="1"/>
</dbReference>
<dbReference type="PANTHER" id="PTHR45528">
    <property type="entry name" value="SENSOR HISTIDINE KINASE CPXA"/>
    <property type="match status" value="1"/>
</dbReference>
<evidence type="ECO:0000256" key="11">
    <source>
        <dbReference type="ARBA" id="ARBA00022989"/>
    </source>
</evidence>
<evidence type="ECO:0000313" key="18">
    <source>
        <dbReference type="Proteomes" id="UP001442364"/>
    </source>
</evidence>
<dbReference type="InterPro" id="IPR036890">
    <property type="entry name" value="HATPase_C_sf"/>
</dbReference>
<dbReference type="PROSITE" id="PS50885">
    <property type="entry name" value="HAMP"/>
    <property type="match status" value="1"/>
</dbReference>
<keyword evidence="11 14" id="KW-1133">Transmembrane helix</keyword>
<evidence type="ECO:0000256" key="14">
    <source>
        <dbReference type="SAM" id="Phobius"/>
    </source>
</evidence>
<evidence type="ECO:0000256" key="10">
    <source>
        <dbReference type="ARBA" id="ARBA00022840"/>
    </source>
</evidence>
<comment type="catalytic activity">
    <reaction evidence="1">
        <text>ATP + protein L-histidine = ADP + protein N-phospho-L-histidine.</text>
        <dbReference type="EC" id="2.7.13.3"/>
    </reaction>
</comment>
<keyword evidence="5" id="KW-0597">Phosphoprotein</keyword>
<keyword evidence="13 14" id="KW-0472">Membrane</keyword>
<dbReference type="RefSeq" id="WP_349153722.1">
    <property type="nucleotide sequence ID" value="NZ_DAWDXV010000023.1"/>
</dbReference>
<keyword evidence="12" id="KW-0902">Two-component regulatory system</keyword>
<keyword evidence="18" id="KW-1185">Reference proteome</keyword>
<dbReference type="EC" id="2.7.13.3" evidence="3"/>
<dbReference type="PANTHER" id="PTHR45528:SF1">
    <property type="entry name" value="SENSOR HISTIDINE KINASE CPXA"/>
    <property type="match status" value="1"/>
</dbReference>
<dbReference type="SUPFAM" id="SSF55874">
    <property type="entry name" value="ATPase domain of HSP90 chaperone/DNA topoisomerase II/histidine kinase"/>
    <property type="match status" value="1"/>
</dbReference>
<evidence type="ECO:0000256" key="1">
    <source>
        <dbReference type="ARBA" id="ARBA00000085"/>
    </source>
</evidence>
<dbReference type="InterPro" id="IPR003660">
    <property type="entry name" value="HAMP_dom"/>
</dbReference>
<dbReference type="Pfam" id="PF00512">
    <property type="entry name" value="HisKA"/>
    <property type="match status" value="1"/>
</dbReference>
<evidence type="ECO:0000259" key="15">
    <source>
        <dbReference type="PROSITE" id="PS50109"/>
    </source>
</evidence>
<feature type="transmembrane region" description="Helical" evidence="14">
    <location>
        <begin position="112"/>
        <end position="134"/>
    </location>
</feature>
<dbReference type="SMART" id="SM00387">
    <property type="entry name" value="HATPase_c"/>
    <property type="match status" value="1"/>
</dbReference>
<gene>
    <name evidence="17" type="ORF">WMO14_09335</name>
</gene>
<dbReference type="GO" id="GO:0016301">
    <property type="term" value="F:kinase activity"/>
    <property type="evidence" value="ECO:0007669"/>
    <property type="project" value="UniProtKB-KW"/>
</dbReference>
<feature type="transmembrane region" description="Helical" evidence="14">
    <location>
        <begin position="12"/>
        <end position="33"/>
    </location>
</feature>
<dbReference type="InterPro" id="IPR003594">
    <property type="entry name" value="HATPase_dom"/>
</dbReference>
<name>A0ABV1BWG7_9FIRM</name>
<evidence type="ECO:0000313" key="17">
    <source>
        <dbReference type="EMBL" id="MEQ2380081.1"/>
    </source>
</evidence>
<comment type="caution">
    <text evidence="17">The sequence shown here is derived from an EMBL/GenBank/DDBJ whole genome shotgun (WGS) entry which is preliminary data.</text>
</comment>
<evidence type="ECO:0000256" key="2">
    <source>
        <dbReference type="ARBA" id="ARBA00004651"/>
    </source>
</evidence>
<proteinExistence type="predicted"/>
<dbReference type="InterPro" id="IPR050398">
    <property type="entry name" value="HssS/ArlS-like"/>
</dbReference>
<dbReference type="CDD" id="cd00082">
    <property type="entry name" value="HisKA"/>
    <property type="match status" value="1"/>
</dbReference>
<feature type="domain" description="HAMP" evidence="16">
    <location>
        <begin position="135"/>
        <end position="187"/>
    </location>
</feature>
<evidence type="ECO:0000256" key="7">
    <source>
        <dbReference type="ARBA" id="ARBA00022692"/>
    </source>
</evidence>
<evidence type="ECO:0000256" key="12">
    <source>
        <dbReference type="ARBA" id="ARBA00023012"/>
    </source>
</evidence>
<dbReference type="InterPro" id="IPR036097">
    <property type="entry name" value="HisK_dim/P_sf"/>
</dbReference>
<feature type="domain" description="Histidine kinase" evidence="15">
    <location>
        <begin position="202"/>
        <end position="433"/>
    </location>
</feature>
<evidence type="ECO:0000256" key="4">
    <source>
        <dbReference type="ARBA" id="ARBA00022475"/>
    </source>
</evidence>
<evidence type="ECO:0000256" key="8">
    <source>
        <dbReference type="ARBA" id="ARBA00022741"/>
    </source>
</evidence>
<keyword evidence="7 14" id="KW-0812">Transmembrane</keyword>
<keyword evidence="9 17" id="KW-0418">Kinase</keyword>
<keyword evidence="4" id="KW-1003">Cell membrane</keyword>
<dbReference type="Gene3D" id="1.10.287.130">
    <property type="match status" value="1"/>
</dbReference>